<evidence type="ECO:0000256" key="8">
    <source>
        <dbReference type="ARBA" id="ARBA00048679"/>
    </source>
</evidence>
<keyword evidence="5 13" id="KW-0418">Kinase</keyword>
<dbReference type="SMART" id="SM00220">
    <property type="entry name" value="S_TKc"/>
    <property type="match status" value="1"/>
</dbReference>
<evidence type="ECO:0000256" key="3">
    <source>
        <dbReference type="ARBA" id="ARBA00022679"/>
    </source>
</evidence>
<dbReference type="Gene3D" id="3.30.200.20">
    <property type="entry name" value="Phosphorylase Kinase, domain 1"/>
    <property type="match status" value="1"/>
</dbReference>
<feature type="binding site" evidence="9">
    <location>
        <position position="61"/>
    </location>
    <ligand>
        <name>ATP</name>
        <dbReference type="ChEBI" id="CHEBI:30616"/>
    </ligand>
</feature>
<keyword evidence="14" id="KW-1185">Reference proteome</keyword>
<comment type="catalytic activity">
    <reaction evidence="7">
        <text>L-threonyl-[protein] + ATP = O-phospho-L-threonyl-[protein] + ADP + H(+)</text>
        <dbReference type="Rhea" id="RHEA:46608"/>
        <dbReference type="Rhea" id="RHEA-COMP:11060"/>
        <dbReference type="Rhea" id="RHEA-COMP:11605"/>
        <dbReference type="ChEBI" id="CHEBI:15378"/>
        <dbReference type="ChEBI" id="CHEBI:30013"/>
        <dbReference type="ChEBI" id="CHEBI:30616"/>
        <dbReference type="ChEBI" id="CHEBI:61977"/>
        <dbReference type="ChEBI" id="CHEBI:456216"/>
        <dbReference type="EC" id="2.7.11.1"/>
    </reaction>
</comment>
<keyword evidence="3" id="KW-0808">Transferase</keyword>
<dbReference type="InterPro" id="IPR008271">
    <property type="entry name" value="Ser/Thr_kinase_AS"/>
</dbReference>
<evidence type="ECO:0000256" key="1">
    <source>
        <dbReference type="ARBA" id="ARBA00012513"/>
    </source>
</evidence>
<keyword evidence="4 9" id="KW-0547">Nucleotide-binding</keyword>
<dbReference type="CDD" id="cd14014">
    <property type="entry name" value="STKc_PknB_like"/>
    <property type="match status" value="1"/>
</dbReference>
<dbReference type="PROSITE" id="PS00107">
    <property type="entry name" value="PROTEIN_KINASE_ATP"/>
    <property type="match status" value="1"/>
</dbReference>
<keyword evidence="11" id="KW-0472">Membrane</keyword>
<evidence type="ECO:0000256" key="7">
    <source>
        <dbReference type="ARBA" id="ARBA00047899"/>
    </source>
</evidence>
<evidence type="ECO:0000256" key="6">
    <source>
        <dbReference type="ARBA" id="ARBA00022840"/>
    </source>
</evidence>
<dbReference type="PROSITE" id="PS50011">
    <property type="entry name" value="PROTEIN_KINASE_DOM"/>
    <property type="match status" value="1"/>
</dbReference>
<dbReference type="GO" id="GO:0004674">
    <property type="term" value="F:protein serine/threonine kinase activity"/>
    <property type="evidence" value="ECO:0007669"/>
    <property type="project" value="UniProtKB-KW"/>
</dbReference>
<comment type="caution">
    <text evidence="13">The sequence shown here is derived from an EMBL/GenBank/DDBJ whole genome shotgun (WGS) entry which is preliminary data.</text>
</comment>
<evidence type="ECO:0000256" key="11">
    <source>
        <dbReference type="SAM" id="Phobius"/>
    </source>
</evidence>
<organism evidence="13 14">
    <name type="scientific">candidate division CSSED10-310 bacterium</name>
    <dbReference type="NCBI Taxonomy" id="2855610"/>
    <lineage>
        <taxon>Bacteria</taxon>
        <taxon>Bacteria division CSSED10-310</taxon>
    </lineage>
</organism>
<dbReference type="InterPro" id="IPR017441">
    <property type="entry name" value="Protein_kinase_ATP_BS"/>
</dbReference>
<reference evidence="13 14" key="1">
    <citation type="submission" date="2024-09" db="EMBL/GenBank/DDBJ databases">
        <title>Laminarin stimulates single cell rates of sulfate reduction while oxygen inhibits transcriptomic activity in coastal marine sediment.</title>
        <authorList>
            <person name="Lindsay M."/>
            <person name="Orcutt B."/>
            <person name="Emerson D."/>
            <person name="Stepanauskas R."/>
            <person name="D'Angelo T."/>
        </authorList>
    </citation>
    <scope>NUCLEOTIDE SEQUENCE [LARGE SCALE GENOMIC DNA]</scope>
    <source>
        <strain evidence="13">SAG AM-311-K15</strain>
    </source>
</reference>
<feature type="region of interest" description="Disordered" evidence="10">
    <location>
        <begin position="1"/>
        <end position="25"/>
    </location>
</feature>
<evidence type="ECO:0000313" key="14">
    <source>
        <dbReference type="Proteomes" id="UP001594351"/>
    </source>
</evidence>
<keyword evidence="11" id="KW-1133">Transmembrane helix</keyword>
<protein>
    <recommendedName>
        <fullName evidence="1">non-specific serine/threonine protein kinase</fullName>
        <ecNumber evidence="1">2.7.11.1</ecNumber>
    </recommendedName>
</protein>
<evidence type="ECO:0000259" key="12">
    <source>
        <dbReference type="PROSITE" id="PS50011"/>
    </source>
</evidence>
<evidence type="ECO:0000256" key="4">
    <source>
        <dbReference type="ARBA" id="ARBA00022741"/>
    </source>
</evidence>
<evidence type="ECO:0000256" key="2">
    <source>
        <dbReference type="ARBA" id="ARBA00022527"/>
    </source>
</evidence>
<dbReference type="PROSITE" id="PS00108">
    <property type="entry name" value="PROTEIN_KINASE_ST"/>
    <property type="match status" value="1"/>
</dbReference>
<keyword evidence="11" id="KW-0812">Transmembrane</keyword>
<sequence length="462" mass="52428">MGHLNSSNLNNSDSNPDHHSHDPDKIIGDRYQIKQILGQGSFGATYLVQDLKNENQLVAMKRFYPEKGVEWKGFELFEREAQVLRSLQHHGIPGIHNYFQGEKDNQLSMYLVMDYIPGKSLATLIDEKASLDQFEIIQLMLELLNILHYLHSRIPPLFHRDLKPANIIIRPDGSPALVDFGAVRSVFKQPDEKGSTIVGTYGYMPFEQYMGQACPASDLYSLGATMLHLMTNRPPADFIDEQGKIIVPDELPGGDHLREILVTLLRHEVSERFQSALEVRQALLSPIVSTSLQRVKPENRHQAVMPLTDFAAITPRPIEGSLDDLYTETVLTPMQLMNPELRATERTKLRPKVLTALGSVISLGLLPAIHYVHYLARKKKYIRYFKTGVYTTAELINISRNTEAGAPWFSVTYRFWVDGEIQWGKDKIIPSAARFWKPGDQVHILYLPVKNYASVIIGPFDI</sequence>
<proteinExistence type="predicted"/>
<dbReference type="Pfam" id="PF00069">
    <property type="entry name" value="Pkinase"/>
    <property type="match status" value="1"/>
</dbReference>
<dbReference type="EMBL" id="JBHPBY010000291">
    <property type="protein sequence ID" value="MFC1852274.1"/>
    <property type="molecule type" value="Genomic_DNA"/>
</dbReference>
<dbReference type="Proteomes" id="UP001594351">
    <property type="component" value="Unassembled WGS sequence"/>
</dbReference>
<keyword evidence="2 13" id="KW-0723">Serine/threonine-protein kinase</keyword>
<feature type="domain" description="Protein kinase" evidence="12">
    <location>
        <begin position="31"/>
        <end position="284"/>
    </location>
</feature>
<dbReference type="PANTHER" id="PTHR24363:SF0">
    <property type="entry name" value="SERINE_THREONINE KINASE LIKE DOMAIN CONTAINING 1"/>
    <property type="match status" value="1"/>
</dbReference>
<evidence type="ECO:0000256" key="5">
    <source>
        <dbReference type="ARBA" id="ARBA00022777"/>
    </source>
</evidence>
<name>A0ABV6Z1E7_UNCC1</name>
<dbReference type="PANTHER" id="PTHR24363">
    <property type="entry name" value="SERINE/THREONINE PROTEIN KINASE"/>
    <property type="match status" value="1"/>
</dbReference>
<dbReference type="InterPro" id="IPR011009">
    <property type="entry name" value="Kinase-like_dom_sf"/>
</dbReference>
<feature type="compositionally biased region" description="Low complexity" evidence="10">
    <location>
        <begin position="1"/>
        <end position="14"/>
    </location>
</feature>
<dbReference type="EC" id="2.7.11.1" evidence="1"/>
<feature type="transmembrane region" description="Helical" evidence="11">
    <location>
        <begin position="353"/>
        <end position="376"/>
    </location>
</feature>
<dbReference type="InterPro" id="IPR000719">
    <property type="entry name" value="Prot_kinase_dom"/>
</dbReference>
<evidence type="ECO:0000256" key="10">
    <source>
        <dbReference type="SAM" id="MobiDB-lite"/>
    </source>
</evidence>
<dbReference type="SUPFAM" id="SSF56112">
    <property type="entry name" value="Protein kinase-like (PK-like)"/>
    <property type="match status" value="1"/>
</dbReference>
<comment type="catalytic activity">
    <reaction evidence="8">
        <text>L-seryl-[protein] + ATP = O-phospho-L-seryl-[protein] + ADP + H(+)</text>
        <dbReference type="Rhea" id="RHEA:17989"/>
        <dbReference type="Rhea" id="RHEA-COMP:9863"/>
        <dbReference type="Rhea" id="RHEA-COMP:11604"/>
        <dbReference type="ChEBI" id="CHEBI:15378"/>
        <dbReference type="ChEBI" id="CHEBI:29999"/>
        <dbReference type="ChEBI" id="CHEBI:30616"/>
        <dbReference type="ChEBI" id="CHEBI:83421"/>
        <dbReference type="ChEBI" id="CHEBI:456216"/>
        <dbReference type="EC" id="2.7.11.1"/>
    </reaction>
</comment>
<dbReference type="Gene3D" id="1.10.510.10">
    <property type="entry name" value="Transferase(Phosphotransferase) domain 1"/>
    <property type="match status" value="1"/>
</dbReference>
<accession>A0ABV6Z1E7</accession>
<evidence type="ECO:0000313" key="13">
    <source>
        <dbReference type="EMBL" id="MFC1852274.1"/>
    </source>
</evidence>
<evidence type="ECO:0000256" key="9">
    <source>
        <dbReference type="PROSITE-ProRule" id="PRU10141"/>
    </source>
</evidence>
<gene>
    <name evidence="13" type="ORF">ACFL27_18920</name>
</gene>
<feature type="compositionally biased region" description="Basic and acidic residues" evidence="10">
    <location>
        <begin position="15"/>
        <end position="25"/>
    </location>
</feature>
<keyword evidence="6 9" id="KW-0067">ATP-binding</keyword>